<dbReference type="HOGENOM" id="CLU_2398493_0_0_7"/>
<evidence type="ECO:0000313" key="2">
    <source>
        <dbReference type="EMBL" id="AFL67684.1"/>
    </source>
</evidence>
<name>I3XUR0_SULBS</name>
<dbReference type="OrthoDB" id="5339962at2"/>
<dbReference type="EMBL" id="CP003333">
    <property type="protein sequence ID" value="AFL67684.1"/>
    <property type="molecule type" value="Genomic_DNA"/>
</dbReference>
<evidence type="ECO:0000313" key="3">
    <source>
        <dbReference type="Proteomes" id="UP000006176"/>
    </source>
</evidence>
<reference evidence="2 3" key="1">
    <citation type="submission" date="2012-06" db="EMBL/GenBank/DDBJ databases">
        <title>Complete sequence of Sulfurospirillum barnesii SES-3.</title>
        <authorList>
            <consortium name="US DOE Joint Genome Institute"/>
            <person name="Lucas S."/>
            <person name="Han J."/>
            <person name="Lapidus A."/>
            <person name="Cheng J.-F."/>
            <person name="Goodwin L."/>
            <person name="Pitluck S."/>
            <person name="Peters L."/>
            <person name="Ovchinnikova G."/>
            <person name="Lu M."/>
            <person name="Detter J.C."/>
            <person name="Han C."/>
            <person name="Tapia R."/>
            <person name="Land M."/>
            <person name="Hauser L."/>
            <person name="Kyrpides N."/>
            <person name="Ivanova N."/>
            <person name="Pagani I."/>
            <person name="Stolz J."/>
            <person name="Arkin A."/>
            <person name="Dehal P."/>
            <person name="Oremland R."/>
            <person name="Saltikov C."/>
            <person name="Basu P."/>
            <person name="Hollibaugh J."/>
            <person name="Newman D."/>
            <person name="Stolyar S."/>
            <person name="Hazen T."/>
            <person name="Woyke T."/>
        </authorList>
    </citation>
    <scope>NUCLEOTIDE SEQUENCE [LARGE SCALE GENOMIC DNA]</scope>
    <source>
        <strain evidence="3">ATCC 700032 / DSM 10660 / SES-3</strain>
    </source>
</reference>
<keyword evidence="3" id="KW-1185">Reference proteome</keyword>
<sequence>MTVNEAVLEMRYSGIPEEDIEEILEICKKKGLTPQNLDAELEQKGFDKVFEFEYDASESWFESGVSAQASKPTTKQAPEKGKKANGKTTTSDY</sequence>
<dbReference type="PATRIC" id="fig|760154.4.peg.361"/>
<gene>
    <name evidence="2" type="ordered locus">Sulba_0360</name>
</gene>
<feature type="compositionally biased region" description="Polar residues" evidence="1">
    <location>
        <begin position="65"/>
        <end position="76"/>
    </location>
</feature>
<organism evidence="2 3">
    <name type="scientific">Sulfurospirillum barnesii (strain ATCC 700032 / DSM 10660 / SES-3)</name>
    <dbReference type="NCBI Taxonomy" id="760154"/>
    <lineage>
        <taxon>Bacteria</taxon>
        <taxon>Pseudomonadati</taxon>
        <taxon>Campylobacterota</taxon>
        <taxon>Epsilonproteobacteria</taxon>
        <taxon>Campylobacterales</taxon>
        <taxon>Sulfurospirillaceae</taxon>
        <taxon>Sulfurospirillum</taxon>
    </lineage>
</organism>
<dbReference type="KEGG" id="sba:Sulba_0360"/>
<feature type="region of interest" description="Disordered" evidence="1">
    <location>
        <begin position="62"/>
        <end position="93"/>
    </location>
</feature>
<dbReference type="Proteomes" id="UP000006176">
    <property type="component" value="Chromosome"/>
</dbReference>
<protein>
    <submittedName>
        <fullName evidence="2">Uncharacterized protein</fullName>
    </submittedName>
</protein>
<dbReference type="STRING" id="760154.Sulba_0360"/>
<proteinExistence type="predicted"/>
<dbReference type="AlphaFoldDB" id="I3XUR0"/>
<evidence type="ECO:0000256" key="1">
    <source>
        <dbReference type="SAM" id="MobiDB-lite"/>
    </source>
</evidence>
<accession>I3XUR0</accession>